<keyword evidence="1" id="KW-0732">Signal</keyword>
<gene>
    <name evidence="2" type="ORF">K432DRAFT_212456</name>
</gene>
<sequence length="146" mass="16201">MRHLGASGRKLKTGLQMYICLLCTGCPAALCSRLARASFINTMDTTPLHFDISKWGGVDRYRVGFFTGPIRLHCAYGCVHLPQIPSGRTRPAWRNRRQYLRSFAVHCSSNRDGVAPNLAATLQRLCSELAGCRSVSSHAESSLRDF</sequence>
<accession>A0A8E2EF91</accession>
<feature type="chain" id="PRO_5034333355" description="Secreted protein" evidence="1">
    <location>
        <begin position="32"/>
        <end position="146"/>
    </location>
</feature>
<reference evidence="2 3" key="1">
    <citation type="journal article" date="2016" name="Nat. Commun.">
        <title>Ectomycorrhizal ecology is imprinted in the genome of the dominant symbiotic fungus Cenococcum geophilum.</title>
        <authorList>
            <consortium name="DOE Joint Genome Institute"/>
            <person name="Peter M."/>
            <person name="Kohler A."/>
            <person name="Ohm R.A."/>
            <person name="Kuo A."/>
            <person name="Krutzmann J."/>
            <person name="Morin E."/>
            <person name="Arend M."/>
            <person name="Barry K.W."/>
            <person name="Binder M."/>
            <person name="Choi C."/>
            <person name="Clum A."/>
            <person name="Copeland A."/>
            <person name="Grisel N."/>
            <person name="Haridas S."/>
            <person name="Kipfer T."/>
            <person name="LaButti K."/>
            <person name="Lindquist E."/>
            <person name="Lipzen A."/>
            <person name="Maire R."/>
            <person name="Meier B."/>
            <person name="Mihaltcheva S."/>
            <person name="Molinier V."/>
            <person name="Murat C."/>
            <person name="Poggeler S."/>
            <person name="Quandt C.A."/>
            <person name="Sperisen C."/>
            <person name="Tritt A."/>
            <person name="Tisserant E."/>
            <person name="Crous P.W."/>
            <person name="Henrissat B."/>
            <person name="Nehls U."/>
            <person name="Egli S."/>
            <person name="Spatafora J.W."/>
            <person name="Grigoriev I.V."/>
            <person name="Martin F.M."/>
        </authorList>
    </citation>
    <scope>NUCLEOTIDE SEQUENCE [LARGE SCALE GENOMIC DNA]</scope>
    <source>
        <strain evidence="2 3">CBS 459.81</strain>
    </source>
</reference>
<name>A0A8E2EF91_9PEZI</name>
<evidence type="ECO:0000256" key="1">
    <source>
        <dbReference type="SAM" id="SignalP"/>
    </source>
</evidence>
<keyword evidence="3" id="KW-1185">Reference proteome</keyword>
<dbReference type="Proteomes" id="UP000250266">
    <property type="component" value="Unassembled WGS sequence"/>
</dbReference>
<evidence type="ECO:0000313" key="3">
    <source>
        <dbReference type="Proteomes" id="UP000250266"/>
    </source>
</evidence>
<evidence type="ECO:0000313" key="2">
    <source>
        <dbReference type="EMBL" id="OCK82710.1"/>
    </source>
</evidence>
<dbReference type="AlphaFoldDB" id="A0A8E2EF91"/>
<protein>
    <recommendedName>
        <fullName evidence="4">Secreted protein</fullName>
    </recommendedName>
</protein>
<feature type="signal peptide" evidence="1">
    <location>
        <begin position="1"/>
        <end position="31"/>
    </location>
</feature>
<dbReference type="EMBL" id="KV744880">
    <property type="protein sequence ID" value="OCK82710.1"/>
    <property type="molecule type" value="Genomic_DNA"/>
</dbReference>
<evidence type="ECO:0008006" key="4">
    <source>
        <dbReference type="Google" id="ProtNLM"/>
    </source>
</evidence>
<proteinExistence type="predicted"/>
<organism evidence="2 3">
    <name type="scientific">Lepidopterella palustris CBS 459.81</name>
    <dbReference type="NCBI Taxonomy" id="1314670"/>
    <lineage>
        <taxon>Eukaryota</taxon>
        <taxon>Fungi</taxon>
        <taxon>Dikarya</taxon>
        <taxon>Ascomycota</taxon>
        <taxon>Pezizomycotina</taxon>
        <taxon>Dothideomycetes</taxon>
        <taxon>Pleosporomycetidae</taxon>
        <taxon>Mytilinidiales</taxon>
        <taxon>Argynnaceae</taxon>
        <taxon>Lepidopterella</taxon>
    </lineage>
</organism>